<reference evidence="1 2" key="1">
    <citation type="journal article" date="2018" name="Front. Plant Sci.">
        <title>Red Clover (Trifolium pratense) and Zigzag Clover (T. medium) - A Picture of Genomic Similarities and Differences.</title>
        <authorList>
            <person name="Dluhosova J."/>
            <person name="Istvanek J."/>
            <person name="Nedelnik J."/>
            <person name="Repkova J."/>
        </authorList>
    </citation>
    <scope>NUCLEOTIDE SEQUENCE [LARGE SCALE GENOMIC DNA]</scope>
    <source>
        <strain evidence="2">cv. 10/8</strain>
        <tissue evidence="1">Leaf</tissue>
    </source>
</reference>
<proteinExistence type="predicted"/>
<accession>A0A392RFY7</accession>
<keyword evidence="2" id="KW-1185">Reference proteome</keyword>
<dbReference type="Proteomes" id="UP000265520">
    <property type="component" value="Unassembled WGS sequence"/>
</dbReference>
<organism evidence="1 2">
    <name type="scientific">Trifolium medium</name>
    <dbReference type="NCBI Taxonomy" id="97028"/>
    <lineage>
        <taxon>Eukaryota</taxon>
        <taxon>Viridiplantae</taxon>
        <taxon>Streptophyta</taxon>
        <taxon>Embryophyta</taxon>
        <taxon>Tracheophyta</taxon>
        <taxon>Spermatophyta</taxon>
        <taxon>Magnoliopsida</taxon>
        <taxon>eudicotyledons</taxon>
        <taxon>Gunneridae</taxon>
        <taxon>Pentapetalae</taxon>
        <taxon>rosids</taxon>
        <taxon>fabids</taxon>
        <taxon>Fabales</taxon>
        <taxon>Fabaceae</taxon>
        <taxon>Papilionoideae</taxon>
        <taxon>50 kb inversion clade</taxon>
        <taxon>NPAAA clade</taxon>
        <taxon>Hologalegina</taxon>
        <taxon>IRL clade</taxon>
        <taxon>Trifolieae</taxon>
        <taxon>Trifolium</taxon>
    </lineage>
</organism>
<dbReference type="AlphaFoldDB" id="A0A392RFY7"/>
<feature type="non-terminal residue" evidence="1">
    <location>
        <position position="110"/>
    </location>
</feature>
<dbReference type="EMBL" id="LXQA010224308">
    <property type="protein sequence ID" value="MCI35528.1"/>
    <property type="molecule type" value="Genomic_DNA"/>
</dbReference>
<comment type="caution">
    <text evidence="1">The sequence shown here is derived from an EMBL/GenBank/DDBJ whole genome shotgun (WGS) entry which is preliminary data.</text>
</comment>
<name>A0A392RFY7_9FABA</name>
<evidence type="ECO:0000313" key="2">
    <source>
        <dbReference type="Proteomes" id="UP000265520"/>
    </source>
</evidence>
<feature type="non-terminal residue" evidence="1">
    <location>
        <position position="1"/>
    </location>
</feature>
<sequence>VKCHPCKMPPTDEHGFPLEEGSSCVRKFCRFWSSKHFSLPANYFIVNERALTPEDLAMKRALLRYVDSLEEVLMTDPKDPLGKRKILVKRFIDTELVLSEPSSERRREIF</sequence>
<protein>
    <submittedName>
        <fullName evidence="1">Uncharacterized protein</fullName>
    </submittedName>
</protein>
<evidence type="ECO:0000313" key="1">
    <source>
        <dbReference type="EMBL" id="MCI35528.1"/>
    </source>
</evidence>